<dbReference type="OrthoDB" id="2152248at2759"/>
<dbReference type="InterPro" id="IPR029058">
    <property type="entry name" value="AB_hydrolase_fold"/>
</dbReference>
<dbReference type="Proteomes" id="UP000224634">
    <property type="component" value="Unassembled WGS sequence"/>
</dbReference>
<dbReference type="AlphaFoldDB" id="A0A2B7Y4Q3"/>
<dbReference type="PANTHER" id="PTHR47381:SF3">
    <property type="entry name" value="ALPHA_BETA-HYDROLASES SUPERFAMILY PROTEIN"/>
    <property type="match status" value="1"/>
</dbReference>
<dbReference type="InterPro" id="IPR000073">
    <property type="entry name" value="AB_hydrolase_1"/>
</dbReference>
<proteinExistence type="predicted"/>
<protein>
    <recommendedName>
        <fullName evidence="1">AB hydrolase-1 domain-containing protein</fullName>
    </recommendedName>
</protein>
<dbReference type="Pfam" id="PF12697">
    <property type="entry name" value="Abhydrolase_6"/>
    <property type="match status" value="1"/>
</dbReference>
<dbReference type="PANTHER" id="PTHR47381">
    <property type="entry name" value="ALPHA/BETA-HYDROLASES SUPERFAMILY PROTEIN"/>
    <property type="match status" value="1"/>
</dbReference>
<evidence type="ECO:0000313" key="3">
    <source>
        <dbReference type="Proteomes" id="UP000224634"/>
    </source>
</evidence>
<keyword evidence="3" id="KW-1185">Reference proteome</keyword>
<dbReference type="EMBL" id="PDNA01000076">
    <property type="protein sequence ID" value="PGH16109.1"/>
    <property type="molecule type" value="Genomic_DNA"/>
</dbReference>
<accession>A0A2B7Y4Q3</accession>
<sequence>MASPIDPMVKTYSMPTPKVSKKLVVISGIFCAIYGLDELPAHTKEVTCLYLMHPRLSAMDCMEGVAALAIADWNKRLQDGKTSPEQANKGLIAVAFDQRNHGSRLVDKLSNDAWRQGNPHHAQDMFATFQGTARDVSFLIDFLPSYAFPTSPIQITTNLVLGVSLGAHAGWCCILHEPRITGAVIIVGCPDYLNLMVDRARLSKLPSWTSSSPPGAKIMGSEAFPQGFLDRVRHLDPAAFFLKHMAESAVPAPIRDGPIPEPTEKEKEILCPVLSQSLAGKRILLLSGGSDKLVPYHRGEAFLTWLKKAISPDGGWFADGGVSLEDLIFEGVGHEVTPEMVDHAIEFIGESLLAGDDTKGSVGKVRTSKI</sequence>
<name>A0A2B7Y4Q3_POLH7</name>
<dbReference type="SUPFAM" id="SSF53474">
    <property type="entry name" value="alpha/beta-Hydrolases"/>
    <property type="match status" value="1"/>
</dbReference>
<comment type="caution">
    <text evidence="2">The sequence shown here is derived from an EMBL/GenBank/DDBJ whole genome shotgun (WGS) entry which is preliminary data.</text>
</comment>
<feature type="domain" description="AB hydrolase-1" evidence="1">
    <location>
        <begin position="88"/>
        <end position="334"/>
    </location>
</feature>
<reference evidence="2 3" key="1">
    <citation type="submission" date="2017-10" db="EMBL/GenBank/DDBJ databases">
        <title>Comparative genomics in systemic dimorphic fungi from Ajellomycetaceae.</title>
        <authorList>
            <person name="Munoz J.F."/>
            <person name="Mcewen J.G."/>
            <person name="Clay O.K."/>
            <person name="Cuomo C.A."/>
        </authorList>
    </citation>
    <scope>NUCLEOTIDE SEQUENCE [LARGE SCALE GENOMIC DNA]</scope>
    <source>
        <strain evidence="2 3">UAMH7299</strain>
    </source>
</reference>
<gene>
    <name evidence="2" type="ORF">AJ80_05324</name>
</gene>
<evidence type="ECO:0000313" key="2">
    <source>
        <dbReference type="EMBL" id="PGH16109.1"/>
    </source>
</evidence>
<dbReference type="Gene3D" id="3.40.50.1820">
    <property type="entry name" value="alpha/beta hydrolase"/>
    <property type="match status" value="1"/>
</dbReference>
<evidence type="ECO:0000259" key="1">
    <source>
        <dbReference type="Pfam" id="PF12697"/>
    </source>
</evidence>
<dbReference type="STRING" id="1447883.A0A2B7Y4Q3"/>
<organism evidence="2 3">
    <name type="scientific">Polytolypa hystricis (strain UAMH7299)</name>
    <dbReference type="NCBI Taxonomy" id="1447883"/>
    <lineage>
        <taxon>Eukaryota</taxon>
        <taxon>Fungi</taxon>
        <taxon>Dikarya</taxon>
        <taxon>Ascomycota</taxon>
        <taxon>Pezizomycotina</taxon>
        <taxon>Eurotiomycetes</taxon>
        <taxon>Eurotiomycetidae</taxon>
        <taxon>Onygenales</taxon>
        <taxon>Onygenales incertae sedis</taxon>
        <taxon>Polytolypa</taxon>
    </lineage>
</organism>